<sequence length="232" mass="25764">MKKNIIGLGLIALAGLILLKDFLVIPDFGMPLWRLILIIVFSVDALQNAFRRSIKASIIGSYIVFILLNGHFQWIRISLWLLILAGVLFYVGLSFLVNPPSYYRSLDGKAKLLGWTDREDFTGVHSSETDTVFGTATRYVNDTQFTDVGGDVVFSSASIYFDHAMMSGNQATYSGDTVFSSLRLFVPSQWEVKITGDKVFSSVQKSGKPTSPTHQLEITGSLVFSSLEIIYL</sequence>
<reference evidence="2 3" key="1">
    <citation type="submission" date="2017-06" db="EMBL/GenBank/DDBJ databases">
        <authorList>
            <consortium name="Pathogen Informatics"/>
        </authorList>
    </citation>
    <scope>NUCLEOTIDE SEQUENCE [LARGE SCALE GENOMIC DNA]</scope>
    <source>
        <strain evidence="2 3">NCTC13788</strain>
    </source>
</reference>
<organism evidence="2 3">
    <name type="scientific">Streptococcus merionis</name>
    <dbReference type="NCBI Taxonomy" id="400065"/>
    <lineage>
        <taxon>Bacteria</taxon>
        <taxon>Bacillati</taxon>
        <taxon>Bacillota</taxon>
        <taxon>Bacilli</taxon>
        <taxon>Lactobacillales</taxon>
        <taxon>Streptococcaceae</taxon>
        <taxon>Streptococcus</taxon>
    </lineage>
</organism>
<dbReference type="KEGG" id="smen:SAMEA4412692_2166"/>
<protein>
    <submittedName>
        <fullName evidence="2">Uncharacterized conserved secreted protein</fullName>
    </submittedName>
</protein>
<proteinExistence type="predicted"/>
<name>A0A239T070_9STRE</name>
<keyword evidence="1" id="KW-0812">Transmembrane</keyword>
<evidence type="ECO:0000313" key="2">
    <source>
        <dbReference type="EMBL" id="SNU91120.1"/>
    </source>
</evidence>
<feature type="transmembrane region" description="Helical" evidence="1">
    <location>
        <begin position="30"/>
        <end position="46"/>
    </location>
</feature>
<keyword evidence="3" id="KW-1185">Reference proteome</keyword>
<evidence type="ECO:0000313" key="3">
    <source>
        <dbReference type="Proteomes" id="UP000215185"/>
    </source>
</evidence>
<dbReference type="eggNOG" id="COG4758">
    <property type="taxonomic scope" value="Bacteria"/>
</dbReference>
<evidence type="ECO:0000256" key="1">
    <source>
        <dbReference type="SAM" id="Phobius"/>
    </source>
</evidence>
<accession>A0A239T070</accession>
<dbReference type="EMBL" id="LT906439">
    <property type="protein sequence ID" value="SNU91120.1"/>
    <property type="molecule type" value="Genomic_DNA"/>
</dbReference>
<keyword evidence="1" id="KW-1133">Transmembrane helix</keyword>
<feature type="transmembrane region" description="Helical" evidence="1">
    <location>
        <begin position="53"/>
        <end position="71"/>
    </location>
</feature>
<dbReference type="Proteomes" id="UP000215185">
    <property type="component" value="Chromosome 1"/>
</dbReference>
<keyword evidence="1" id="KW-0472">Membrane</keyword>
<gene>
    <name evidence="2" type="ORF">SAMEA4412692_02166</name>
</gene>
<dbReference type="AlphaFoldDB" id="A0A239T070"/>
<dbReference type="STRING" id="1123308.GCA_000380085_01610"/>
<feature type="transmembrane region" description="Helical" evidence="1">
    <location>
        <begin position="77"/>
        <end position="97"/>
    </location>
</feature>